<evidence type="ECO:0000313" key="4">
    <source>
        <dbReference type="RefSeq" id="XP_026300212.1"/>
    </source>
</evidence>
<organism evidence="2">
    <name type="scientific">Apis mellifera</name>
    <name type="common">Honeybee</name>
    <dbReference type="NCBI Taxonomy" id="7460"/>
    <lineage>
        <taxon>Eukaryota</taxon>
        <taxon>Metazoa</taxon>
        <taxon>Ecdysozoa</taxon>
        <taxon>Arthropoda</taxon>
        <taxon>Hexapoda</taxon>
        <taxon>Insecta</taxon>
        <taxon>Pterygota</taxon>
        <taxon>Neoptera</taxon>
        <taxon>Endopterygota</taxon>
        <taxon>Hymenoptera</taxon>
        <taxon>Apocrita</taxon>
        <taxon>Aculeata</taxon>
        <taxon>Apoidea</taxon>
        <taxon>Anthophila</taxon>
        <taxon>Apidae</taxon>
        <taxon>Apis</taxon>
    </lineage>
</organism>
<evidence type="ECO:0000313" key="3">
    <source>
        <dbReference type="Proteomes" id="UP000005203"/>
    </source>
</evidence>
<protein>
    <submittedName>
        <fullName evidence="4">Uncharacterized protein LOC113219160</fullName>
    </submittedName>
</protein>
<reference evidence="2" key="1">
    <citation type="submission" date="2021-01" db="UniProtKB">
        <authorList>
            <consortium name="EnsemblMetazoa"/>
        </authorList>
    </citation>
    <scope>IDENTIFICATION</scope>
    <source>
        <strain evidence="2">DH4</strain>
    </source>
</reference>
<feature type="region of interest" description="Disordered" evidence="1">
    <location>
        <begin position="57"/>
        <end position="90"/>
    </location>
</feature>
<accession>A0A8B8H872</accession>
<dbReference type="Proteomes" id="UP000005203">
    <property type="component" value="Linkage group LG12"/>
</dbReference>
<reference evidence="4" key="2">
    <citation type="submission" date="2025-04" db="UniProtKB">
        <authorList>
            <consortium name="RefSeq"/>
        </authorList>
    </citation>
    <scope>IDENTIFICATION</scope>
    <source>
        <strain evidence="4">DH4</strain>
        <tissue evidence="4">Whole body</tissue>
    </source>
</reference>
<dbReference type="AlphaFoldDB" id="A0A7M7MSB3"/>
<gene>
    <name evidence="4" type="primary">LOC113219160</name>
</gene>
<name>A0A7M7MSB3_APIME</name>
<dbReference type="RefSeq" id="XP_026300212.1">
    <property type="nucleotide sequence ID" value="XM_026444427.1"/>
</dbReference>
<evidence type="ECO:0000313" key="2">
    <source>
        <dbReference type="EnsemblMetazoa" id="XP_026300212"/>
    </source>
</evidence>
<sequence>MTGVALGRASASERASAVESRCRDGGRFRCVCDACPQERERDRITLLLARRHRNSSQFRVSRPSRKRKAWPREIAPADSSRDRSCSPARPASIDRAPCEITWTLVIRFIAPLPKFAPKSLSGYLFDAQLLAVVRADSSECGQKVVSMIYKLWDLVFLGLVVF</sequence>
<dbReference type="GeneID" id="113219160"/>
<evidence type="ECO:0000256" key="1">
    <source>
        <dbReference type="SAM" id="MobiDB-lite"/>
    </source>
</evidence>
<accession>A0A7M7MSB3</accession>
<keyword evidence="3" id="KW-1185">Reference proteome</keyword>
<proteinExistence type="predicted"/>
<dbReference type="EnsemblMetazoa" id="XM_026444427">
    <property type="protein sequence ID" value="XP_026300212"/>
    <property type="gene ID" value="LOC113219160"/>
</dbReference>
<dbReference type="KEGG" id="ame:113219160"/>